<gene>
    <name evidence="1" type="ORF">HOLleu_28945</name>
</gene>
<dbReference type="AlphaFoldDB" id="A0A9Q1BN03"/>
<reference evidence="1" key="1">
    <citation type="submission" date="2021-10" db="EMBL/GenBank/DDBJ databases">
        <title>Tropical sea cucumber genome reveals ecological adaptation and Cuvierian tubules defense mechanism.</title>
        <authorList>
            <person name="Chen T."/>
        </authorList>
    </citation>
    <scope>NUCLEOTIDE SEQUENCE</scope>
    <source>
        <strain evidence="1">Nanhai2018</strain>
        <tissue evidence="1">Muscle</tissue>
    </source>
</reference>
<proteinExistence type="predicted"/>
<organism evidence="1 2">
    <name type="scientific">Holothuria leucospilota</name>
    <name type="common">Black long sea cucumber</name>
    <name type="synonym">Mertensiothuria leucospilota</name>
    <dbReference type="NCBI Taxonomy" id="206669"/>
    <lineage>
        <taxon>Eukaryota</taxon>
        <taxon>Metazoa</taxon>
        <taxon>Echinodermata</taxon>
        <taxon>Eleutherozoa</taxon>
        <taxon>Echinozoa</taxon>
        <taxon>Holothuroidea</taxon>
        <taxon>Aspidochirotacea</taxon>
        <taxon>Aspidochirotida</taxon>
        <taxon>Holothuriidae</taxon>
        <taxon>Holothuria</taxon>
    </lineage>
</organism>
<dbReference type="Proteomes" id="UP001152320">
    <property type="component" value="Chromosome 14"/>
</dbReference>
<evidence type="ECO:0000313" key="1">
    <source>
        <dbReference type="EMBL" id="KAJ8029529.1"/>
    </source>
</evidence>
<dbReference type="EMBL" id="JAIZAY010000014">
    <property type="protein sequence ID" value="KAJ8029529.1"/>
    <property type="molecule type" value="Genomic_DNA"/>
</dbReference>
<keyword evidence="2" id="KW-1185">Reference proteome</keyword>
<evidence type="ECO:0000313" key="2">
    <source>
        <dbReference type="Proteomes" id="UP001152320"/>
    </source>
</evidence>
<comment type="caution">
    <text evidence="1">The sequence shown here is derived from an EMBL/GenBank/DDBJ whole genome shotgun (WGS) entry which is preliminary data.</text>
</comment>
<protein>
    <submittedName>
        <fullName evidence="1">Uncharacterized protein</fullName>
    </submittedName>
</protein>
<name>A0A9Q1BN03_HOLLE</name>
<accession>A0A9Q1BN03</accession>
<sequence length="158" mass="18064">MSDKWQHLRVYHQRGLMPQYQKYPLLTGTPIPPTPFSFSTGLALQLKGMPLKRKTKSESGGTEEGEVLFFSKKMKKTLVMPVDGNSSKGQDEGPSHPAILSNLLNAPKTFQTLQHIICFYFHHLRTEVEHLMECQVHQKQHWVLSHLGISQLEDILCQ</sequence>